<dbReference type="Proteomes" id="UP001222027">
    <property type="component" value="Unassembled WGS sequence"/>
</dbReference>
<comment type="caution">
    <text evidence="2">The sequence shown here is derived from an EMBL/GenBank/DDBJ whole genome shotgun (WGS) entry which is preliminary data.</text>
</comment>
<proteinExistence type="predicted"/>
<feature type="compositionally biased region" description="Basic and acidic residues" evidence="1">
    <location>
        <begin position="141"/>
        <end position="154"/>
    </location>
</feature>
<protein>
    <submittedName>
        <fullName evidence="2">Uncharacterized protein</fullName>
    </submittedName>
</protein>
<dbReference type="EMBL" id="JAQQAF010000004">
    <property type="protein sequence ID" value="KAJ8493886.1"/>
    <property type="molecule type" value="Genomic_DNA"/>
</dbReference>
<dbReference type="AlphaFoldDB" id="A0AAV8R9V1"/>
<gene>
    <name evidence="2" type="ORF">OPV22_015607</name>
</gene>
<organism evidence="2 3">
    <name type="scientific">Ensete ventricosum</name>
    <name type="common">Abyssinian banana</name>
    <name type="synonym">Musa ensete</name>
    <dbReference type="NCBI Taxonomy" id="4639"/>
    <lineage>
        <taxon>Eukaryota</taxon>
        <taxon>Viridiplantae</taxon>
        <taxon>Streptophyta</taxon>
        <taxon>Embryophyta</taxon>
        <taxon>Tracheophyta</taxon>
        <taxon>Spermatophyta</taxon>
        <taxon>Magnoliopsida</taxon>
        <taxon>Liliopsida</taxon>
        <taxon>Zingiberales</taxon>
        <taxon>Musaceae</taxon>
        <taxon>Ensete</taxon>
    </lineage>
</organism>
<evidence type="ECO:0000256" key="1">
    <source>
        <dbReference type="SAM" id="MobiDB-lite"/>
    </source>
</evidence>
<name>A0AAV8R9V1_ENSVE</name>
<feature type="region of interest" description="Disordered" evidence="1">
    <location>
        <begin position="108"/>
        <end position="154"/>
    </location>
</feature>
<feature type="compositionally biased region" description="Acidic residues" evidence="1">
    <location>
        <begin position="115"/>
        <end position="124"/>
    </location>
</feature>
<sequence length="177" mass="20244">MRPKSAVFVLHRHVSMVLDAGSPPASPPLHRESGLVWRARDVWAKERTRMHFLKSLYGSFFNSERLTASVNQPNQEQEATAQAQTSTSITEFQRWIWGCRRTQKAGRIAAMEARDESEEADDDSDNTRQDYVEGSPRKSLHTQDTEEHARRLGDAGFDARKTTVDQGFEQYFSMLLL</sequence>
<evidence type="ECO:0000313" key="2">
    <source>
        <dbReference type="EMBL" id="KAJ8493886.1"/>
    </source>
</evidence>
<keyword evidence="3" id="KW-1185">Reference proteome</keyword>
<reference evidence="2 3" key="1">
    <citation type="submission" date="2022-12" db="EMBL/GenBank/DDBJ databases">
        <title>Chromosome-scale assembly of the Ensete ventricosum genome.</title>
        <authorList>
            <person name="Dussert Y."/>
            <person name="Stocks J."/>
            <person name="Wendawek A."/>
            <person name="Woldeyes F."/>
            <person name="Nichols R.A."/>
            <person name="Borrell J.S."/>
        </authorList>
    </citation>
    <scope>NUCLEOTIDE SEQUENCE [LARGE SCALE GENOMIC DNA]</scope>
    <source>
        <strain evidence="3">cv. Maze</strain>
        <tissue evidence="2">Seeds</tissue>
    </source>
</reference>
<evidence type="ECO:0000313" key="3">
    <source>
        <dbReference type="Proteomes" id="UP001222027"/>
    </source>
</evidence>
<accession>A0AAV8R9V1</accession>